<dbReference type="EMBL" id="JBEPFB010000002">
    <property type="protein sequence ID" value="MER7372328.1"/>
    <property type="molecule type" value="Genomic_DNA"/>
</dbReference>
<evidence type="ECO:0000313" key="3">
    <source>
        <dbReference type="Proteomes" id="UP001486207"/>
    </source>
</evidence>
<feature type="domain" description="Mycothiol-dependent maleylpyruvate isomerase metal-binding" evidence="1">
    <location>
        <begin position="18"/>
        <end position="101"/>
    </location>
</feature>
<name>A0ABV1XL48_9ACTN</name>
<reference evidence="2 3" key="1">
    <citation type="submission" date="2024-06" db="EMBL/GenBank/DDBJ databases">
        <title>The Natural Products Discovery Center: Release of the First 8490 Sequenced Strains for Exploring Actinobacteria Biosynthetic Diversity.</title>
        <authorList>
            <person name="Kalkreuter E."/>
            <person name="Kautsar S.A."/>
            <person name="Yang D."/>
            <person name="Bader C.D."/>
            <person name="Teijaro C.N."/>
            <person name="Fluegel L."/>
            <person name="Davis C.M."/>
            <person name="Simpson J.R."/>
            <person name="Lauterbach L."/>
            <person name="Steele A.D."/>
            <person name="Gui C."/>
            <person name="Meng S."/>
            <person name="Li G."/>
            <person name="Viehrig K."/>
            <person name="Ye F."/>
            <person name="Su P."/>
            <person name="Kiefer A.F."/>
            <person name="Nichols A."/>
            <person name="Cepeda A.J."/>
            <person name="Yan W."/>
            <person name="Fan B."/>
            <person name="Jiang Y."/>
            <person name="Adhikari A."/>
            <person name="Zheng C.-J."/>
            <person name="Schuster L."/>
            <person name="Cowan T.M."/>
            <person name="Smanski M.J."/>
            <person name="Chevrette M.G."/>
            <person name="De Carvalho L.P.S."/>
            <person name="Shen B."/>
        </authorList>
    </citation>
    <scope>NUCLEOTIDE SEQUENCE [LARGE SCALE GENOMIC DNA]</scope>
    <source>
        <strain evidence="2 3">NPDC000155</strain>
    </source>
</reference>
<keyword evidence="3" id="KW-1185">Reference proteome</keyword>
<dbReference type="Gene3D" id="1.20.120.450">
    <property type="entry name" value="dinb family like domain"/>
    <property type="match status" value="1"/>
</dbReference>
<accession>A0ABV1XL48</accession>
<evidence type="ECO:0000259" key="1">
    <source>
        <dbReference type="Pfam" id="PF11716"/>
    </source>
</evidence>
<dbReference type="InterPro" id="IPR017517">
    <property type="entry name" value="Maleyloyr_isom"/>
</dbReference>
<comment type="caution">
    <text evidence="2">The sequence shown here is derived from an EMBL/GenBank/DDBJ whole genome shotgun (WGS) entry which is preliminary data.</text>
</comment>
<dbReference type="InterPro" id="IPR024344">
    <property type="entry name" value="MDMPI_metal-binding"/>
</dbReference>
<protein>
    <submittedName>
        <fullName evidence="2">Maleylpyruvate isomerase family mycothiol-dependent enzyme</fullName>
    </submittedName>
</protein>
<dbReference type="InterPro" id="IPR034660">
    <property type="entry name" value="DinB/YfiT-like"/>
</dbReference>
<dbReference type="GO" id="GO:0016853">
    <property type="term" value="F:isomerase activity"/>
    <property type="evidence" value="ECO:0007669"/>
    <property type="project" value="UniProtKB-KW"/>
</dbReference>
<dbReference type="SUPFAM" id="SSF109854">
    <property type="entry name" value="DinB/YfiT-like putative metalloenzymes"/>
    <property type="match status" value="1"/>
</dbReference>
<keyword evidence="2" id="KW-0413">Isomerase</keyword>
<dbReference type="NCBIfam" id="TIGR03083">
    <property type="entry name" value="maleylpyruvate isomerase family mycothiol-dependent enzyme"/>
    <property type="match status" value="1"/>
</dbReference>
<evidence type="ECO:0000313" key="2">
    <source>
        <dbReference type="EMBL" id="MER7372328.1"/>
    </source>
</evidence>
<proteinExistence type="predicted"/>
<sequence>MIPVGVVLDVDERWRIVDRERAGLADLLDGLSPDEWETPTRCGDWRVRDVAAHLTMAARFSYRDGLREMVRARGDWNRMIHDSAVREAQLPVAEIVANLRSTIGSRSLAPTTTPREPLIDILVHGQDIALALGRVRPMPPQAARDAADRVWTMRIPPRPWPLPHARLVATDIEWTRGEGDEVRGPIAGLLLQLTGRPEAAQEWFDRTAAAPGE</sequence>
<organism evidence="2 3">
    <name type="scientific">Streptomyces lanatus</name>
    <dbReference type="NCBI Taxonomy" id="66900"/>
    <lineage>
        <taxon>Bacteria</taxon>
        <taxon>Bacillati</taxon>
        <taxon>Actinomycetota</taxon>
        <taxon>Actinomycetes</taxon>
        <taxon>Kitasatosporales</taxon>
        <taxon>Streptomycetaceae</taxon>
        <taxon>Streptomyces</taxon>
    </lineage>
</organism>
<dbReference type="RefSeq" id="WP_190069742.1">
    <property type="nucleotide sequence ID" value="NZ_BNBM01000003.1"/>
</dbReference>
<dbReference type="Pfam" id="PF11716">
    <property type="entry name" value="MDMPI_N"/>
    <property type="match status" value="1"/>
</dbReference>
<gene>
    <name evidence="2" type="ORF">ABT384_06645</name>
</gene>
<dbReference type="Proteomes" id="UP001486207">
    <property type="component" value="Unassembled WGS sequence"/>
</dbReference>